<name>A0A6M8SJT5_9NEIS</name>
<dbReference type="PANTHER" id="PTHR37482:SF1">
    <property type="entry name" value="OUTER MEMBRANE PROTEIN ASSEMBLY FACTOR BAME"/>
    <property type="match status" value="1"/>
</dbReference>
<comment type="subcellular location">
    <subcellularLocation>
        <location evidence="4">Cell outer membrane</location>
        <topology evidence="4">Lipid-anchor</topology>
    </subcellularLocation>
</comment>
<dbReference type="AlphaFoldDB" id="A0A6M8SJT5"/>
<dbReference type="InterPro" id="IPR037873">
    <property type="entry name" value="BamE-like"/>
</dbReference>
<dbReference type="PROSITE" id="PS51257">
    <property type="entry name" value="PROKAR_LIPOPROTEIN"/>
    <property type="match status" value="1"/>
</dbReference>
<keyword evidence="3 4" id="KW-0998">Cell outer membrane</keyword>
<evidence type="ECO:0000256" key="2">
    <source>
        <dbReference type="ARBA" id="ARBA00023136"/>
    </source>
</evidence>
<dbReference type="RefSeq" id="WP_173531825.1">
    <property type="nucleotide sequence ID" value="NZ_CP054143.1"/>
</dbReference>
<evidence type="ECO:0000259" key="5">
    <source>
        <dbReference type="Pfam" id="PF04355"/>
    </source>
</evidence>
<comment type="function">
    <text evidence="4">Part of the outer membrane protein assembly complex, which is involved in assembly and insertion of beta-barrel proteins into the outer membrane.</text>
</comment>
<dbReference type="GO" id="GO:0051205">
    <property type="term" value="P:protein insertion into membrane"/>
    <property type="evidence" value="ECO:0007669"/>
    <property type="project" value="UniProtKB-UniRule"/>
</dbReference>
<dbReference type="HAMAP" id="MF_00925">
    <property type="entry name" value="OM_assembly_BamE"/>
    <property type="match status" value="1"/>
</dbReference>
<dbReference type="GO" id="GO:0030674">
    <property type="term" value="F:protein-macromolecule adaptor activity"/>
    <property type="evidence" value="ECO:0007669"/>
    <property type="project" value="TreeGrafter"/>
</dbReference>
<evidence type="ECO:0000313" key="7">
    <source>
        <dbReference type="Proteomes" id="UP000504844"/>
    </source>
</evidence>
<comment type="similarity">
    <text evidence="4">Belongs to the BamE family.</text>
</comment>
<keyword evidence="1 4" id="KW-0732">Signal</keyword>
<sequence length="153" mass="17074">MKARLLTALVTGSLLLSGCSVVNFITPYKLDIPQGNEITAKQVALLRVGMTRSQVRFALGTPLLTDPFHKDRWDYIYRDTRGGKVKEAKNFVVFFNENSLVRWDGDYLPDPTATPAEKTRPLPPANDNLLMAVDPSNPDSKIIEVKPLLNEGF</sequence>
<dbReference type="Pfam" id="PF04355">
    <property type="entry name" value="BamE"/>
    <property type="match status" value="1"/>
</dbReference>
<evidence type="ECO:0000256" key="3">
    <source>
        <dbReference type="ARBA" id="ARBA00023237"/>
    </source>
</evidence>
<keyword evidence="4" id="KW-0564">Palmitate</keyword>
<dbReference type="GO" id="GO:1990063">
    <property type="term" value="C:Bam protein complex"/>
    <property type="evidence" value="ECO:0007669"/>
    <property type="project" value="TreeGrafter"/>
</dbReference>
<dbReference type="EMBL" id="CP054143">
    <property type="protein sequence ID" value="QKJ65315.1"/>
    <property type="molecule type" value="Genomic_DNA"/>
</dbReference>
<evidence type="ECO:0000256" key="1">
    <source>
        <dbReference type="ARBA" id="ARBA00022729"/>
    </source>
</evidence>
<feature type="domain" description="Outer membrane protein assembly factor BamE" evidence="5">
    <location>
        <begin position="35"/>
        <end position="104"/>
    </location>
</feature>
<dbReference type="GO" id="GO:0043165">
    <property type="term" value="P:Gram-negative-bacterium-type cell outer membrane assembly"/>
    <property type="evidence" value="ECO:0007669"/>
    <property type="project" value="UniProtKB-UniRule"/>
</dbReference>
<proteinExistence type="inferred from homology"/>
<dbReference type="InterPro" id="IPR007450">
    <property type="entry name" value="BamE_dom"/>
</dbReference>
<protein>
    <recommendedName>
        <fullName evidence="4">Outer membrane protein assembly factor BamE</fullName>
    </recommendedName>
</protein>
<dbReference type="InterPro" id="IPR026592">
    <property type="entry name" value="BamE"/>
</dbReference>
<evidence type="ECO:0000313" key="6">
    <source>
        <dbReference type="EMBL" id="QKJ65315.1"/>
    </source>
</evidence>
<accession>A0A6M8SJT5</accession>
<dbReference type="KEGG" id="dee:HQN60_00355"/>
<gene>
    <name evidence="4" type="primary">bamE</name>
    <name evidence="6" type="ORF">HQN60_00355</name>
</gene>
<evidence type="ECO:0000256" key="4">
    <source>
        <dbReference type="HAMAP-Rule" id="MF_00925"/>
    </source>
</evidence>
<comment type="subunit">
    <text evidence="4">Part of the Bam complex.</text>
</comment>
<reference evidence="6 7" key="1">
    <citation type="submission" date="2020-05" db="EMBL/GenBank/DDBJ databases">
        <title>Complete genome sequence of Deefgea sp. D17.</title>
        <authorList>
            <person name="Bae J.-W."/>
            <person name="Han J.E."/>
        </authorList>
    </citation>
    <scope>NUCLEOTIDE SEQUENCE [LARGE SCALE GENOMIC DNA]</scope>
    <source>
        <strain evidence="6 7">D17</strain>
    </source>
</reference>
<dbReference type="Proteomes" id="UP000504844">
    <property type="component" value="Chromosome"/>
</dbReference>
<organism evidence="6 7">
    <name type="scientific">Deefgea piscis</name>
    <dbReference type="NCBI Taxonomy" id="2739061"/>
    <lineage>
        <taxon>Bacteria</taxon>
        <taxon>Pseudomonadati</taxon>
        <taxon>Pseudomonadota</taxon>
        <taxon>Betaproteobacteria</taxon>
        <taxon>Neisseriales</taxon>
        <taxon>Chitinibacteraceae</taxon>
        <taxon>Deefgea</taxon>
    </lineage>
</organism>
<dbReference type="PANTHER" id="PTHR37482">
    <property type="entry name" value="OUTER MEMBRANE PROTEIN ASSEMBLY FACTOR BAME"/>
    <property type="match status" value="1"/>
</dbReference>
<keyword evidence="4" id="KW-0449">Lipoprotein</keyword>
<dbReference type="Gene3D" id="3.30.1450.10">
    <property type="match status" value="1"/>
</dbReference>
<keyword evidence="2 4" id="KW-0472">Membrane</keyword>
<keyword evidence="7" id="KW-1185">Reference proteome</keyword>